<evidence type="ECO:0000256" key="7">
    <source>
        <dbReference type="ARBA" id="ARBA00023136"/>
    </source>
</evidence>
<protein>
    <submittedName>
        <fullName evidence="10">Amino acid ABC transporter permease</fullName>
    </submittedName>
</protein>
<dbReference type="CDD" id="cd06261">
    <property type="entry name" value="TM_PBP2"/>
    <property type="match status" value="1"/>
</dbReference>
<gene>
    <name evidence="10" type="ORF">DAI18_06430</name>
</gene>
<comment type="subcellular location">
    <subcellularLocation>
        <location evidence="1">Cell inner membrane</location>
        <topology evidence="1">Multi-pass membrane protein</topology>
    </subcellularLocation>
    <subcellularLocation>
        <location evidence="8">Cell membrane</location>
        <topology evidence="8">Multi-pass membrane protein</topology>
    </subcellularLocation>
</comment>
<dbReference type="InterPro" id="IPR035906">
    <property type="entry name" value="MetI-like_sf"/>
</dbReference>
<dbReference type="PANTHER" id="PTHR30614:SF42">
    <property type="entry name" value="GLUTAMATE_ASPARTATE IMPORT PERMEASE PROTEIN GLTJ"/>
    <property type="match status" value="1"/>
</dbReference>
<reference evidence="10 11" key="1">
    <citation type="submission" date="2018-04" db="EMBL/GenBank/DDBJ databases">
        <title>Denitrifier Microvirgula.</title>
        <authorList>
            <person name="Anderson E."/>
            <person name="Jang J."/>
            <person name="Ishii S."/>
        </authorList>
    </citation>
    <scope>NUCLEOTIDE SEQUENCE [LARGE SCALE GENOMIC DNA]</scope>
    <source>
        <strain evidence="10 11">BE2.4</strain>
    </source>
</reference>
<accession>A0A2S0P8R7</accession>
<evidence type="ECO:0000256" key="4">
    <source>
        <dbReference type="ARBA" id="ARBA00022475"/>
    </source>
</evidence>
<evidence type="ECO:0000256" key="5">
    <source>
        <dbReference type="ARBA" id="ARBA00022692"/>
    </source>
</evidence>
<evidence type="ECO:0000313" key="10">
    <source>
        <dbReference type="EMBL" id="AVY93725.1"/>
    </source>
</evidence>
<dbReference type="Gene3D" id="1.10.3720.10">
    <property type="entry name" value="MetI-like"/>
    <property type="match status" value="1"/>
</dbReference>
<feature type="transmembrane region" description="Helical" evidence="8">
    <location>
        <begin position="72"/>
        <end position="93"/>
    </location>
</feature>
<keyword evidence="7 8" id="KW-0472">Membrane</keyword>
<dbReference type="Proteomes" id="UP000244173">
    <property type="component" value="Chromosome"/>
</dbReference>
<organism evidence="10 11">
    <name type="scientific">Microvirgula aerodenitrificans</name>
    <dbReference type="NCBI Taxonomy" id="57480"/>
    <lineage>
        <taxon>Bacteria</taxon>
        <taxon>Pseudomonadati</taxon>
        <taxon>Pseudomonadota</taxon>
        <taxon>Betaproteobacteria</taxon>
        <taxon>Neisseriales</taxon>
        <taxon>Aquaspirillaceae</taxon>
        <taxon>Microvirgula</taxon>
    </lineage>
</organism>
<proteinExistence type="inferred from homology"/>
<dbReference type="RefSeq" id="WP_028498692.1">
    <property type="nucleotide sequence ID" value="NZ_CALFSO010000120.1"/>
</dbReference>
<dbReference type="OrthoDB" id="6534575at2"/>
<dbReference type="InterPro" id="IPR000515">
    <property type="entry name" value="MetI-like"/>
</dbReference>
<dbReference type="STRING" id="1122240.GCA_000620105_01332"/>
<dbReference type="KEGG" id="maer:DAI18_06430"/>
<evidence type="ECO:0000256" key="1">
    <source>
        <dbReference type="ARBA" id="ARBA00004429"/>
    </source>
</evidence>
<dbReference type="GO" id="GO:0043190">
    <property type="term" value="C:ATP-binding cassette (ABC) transporter complex"/>
    <property type="evidence" value="ECO:0007669"/>
    <property type="project" value="InterPro"/>
</dbReference>
<evidence type="ECO:0000259" key="9">
    <source>
        <dbReference type="PROSITE" id="PS50928"/>
    </source>
</evidence>
<keyword evidence="11" id="KW-1185">Reference proteome</keyword>
<evidence type="ECO:0000313" key="11">
    <source>
        <dbReference type="Proteomes" id="UP000244173"/>
    </source>
</evidence>
<dbReference type="SUPFAM" id="SSF161098">
    <property type="entry name" value="MetI-like"/>
    <property type="match status" value="1"/>
</dbReference>
<dbReference type="PROSITE" id="PS50928">
    <property type="entry name" value="ABC_TM1"/>
    <property type="match status" value="1"/>
</dbReference>
<dbReference type="GO" id="GO:0022857">
    <property type="term" value="F:transmembrane transporter activity"/>
    <property type="evidence" value="ECO:0007669"/>
    <property type="project" value="InterPro"/>
</dbReference>
<evidence type="ECO:0000256" key="3">
    <source>
        <dbReference type="ARBA" id="ARBA00022448"/>
    </source>
</evidence>
<dbReference type="NCBIfam" id="TIGR01726">
    <property type="entry name" value="HEQRo_perm_3TM"/>
    <property type="match status" value="1"/>
</dbReference>
<feature type="transmembrane region" description="Helical" evidence="8">
    <location>
        <begin position="30"/>
        <end position="51"/>
    </location>
</feature>
<feature type="transmembrane region" description="Helical" evidence="8">
    <location>
        <begin position="105"/>
        <end position="123"/>
    </location>
</feature>
<keyword evidence="3 8" id="KW-0813">Transport</keyword>
<dbReference type="PANTHER" id="PTHR30614">
    <property type="entry name" value="MEMBRANE COMPONENT OF AMINO ACID ABC TRANSPORTER"/>
    <property type="match status" value="1"/>
</dbReference>
<keyword evidence="6 8" id="KW-1133">Transmembrane helix</keyword>
<feature type="transmembrane region" description="Helical" evidence="8">
    <location>
        <begin position="212"/>
        <end position="231"/>
    </location>
</feature>
<dbReference type="Pfam" id="PF00528">
    <property type="entry name" value="BPD_transp_1"/>
    <property type="match status" value="1"/>
</dbReference>
<comment type="similarity">
    <text evidence="2">Belongs to the binding-protein-dependent transport system permease family. HisMQ subfamily.</text>
</comment>
<dbReference type="AlphaFoldDB" id="A0A2S0P8R7"/>
<evidence type="ECO:0000256" key="6">
    <source>
        <dbReference type="ARBA" id="ARBA00022989"/>
    </source>
</evidence>
<keyword evidence="5 8" id="KW-0812">Transmembrane</keyword>
<dbReference type="GO" id="GO:0006865">
    <property type="term" value="P:amino acid transport"/>
    <property type="evidence" value="ECO:0007669"/>
    <property type="project" value="TreeGrafter"/>
</dbReference>
<dbReference type="EMBL" id="CP028519">
    <property type="protein sequence ID" value="AVY93725.1"/>
    <property type="molecule type" value="Genomic_DNA"/>
</dbReference>
<evidence type="ECO:0000256" key="8">
    <source>
        <dbReference type="RuleBase" id="RU363032"/>
    </source>
</evidence>
<name>A0A2S0P8R7_9NEIS</name>
<evidence type="ECO:0000256" key="2">
    <source>
        <dbReference type="ARBA" id="ARBA00010072"/>
    </source>
</evidence>
<keyword evidence="4" id="KW-1003">Cell membrane</keyword>
<dbReference type="InterPro" id="IPR010065">
    <property type="entry name" value="AA_ABC_transptr_permease_3TM"/>
</dbReference>
<sequence>MGQYQWNWGVILERVPDTDEFYYQWLLSGLGWTVATALAAWVIALIVGSIIGVGRTAPNKWISGICTVYVEIFRNVPLIVQMFLWFFVFPEFLPQAAGDWVKQDMPLPEFFTAVFSLGAYTAARVAEQVRTGIMALSRGQKNAGLALGFTLPQTYRYVLLPMAYRIMIPPLTSEFMNIFKNSAVALVIGLTELTFQMRQITGEYAPANPIEVMTMTSVLYLIVALAVNRVMAFIEKKSRVPGYVGGGK</sequence>
<feature type="domain" description="ABC transmembrane type-1" evidence="9">
    <location>
        <begin position="30"/>
        <end position="231"/>
    </location>
</feature>
<dbReference type="InterPro" id="IPR043429">
    <property type="entry name" value="ArtM/GltK/GlnP/TcyL/YhdX-like"/>
</dbReference>